<dbReference type="AlphaFoldDB" id="A0A0E0R3Y6"/>
<protein>
    <submittedName>
        <fullName evidence="1">Uncharacterized protein</fullName>
    </submittedName>
</protein>
<dbReference type="Proteomes" id="UP000008022">
    <property type="component" value="Unassembled WGS sequence"/>
</dbReference>
<proteinExistence type="predicted"/>
<reference evidence="1" key="2">
    <citation type="submission" date="2015-06" db="UniProtKB">
        <authorList>
            <consortium name="EnsemblPlants"/>
        </authorList>
    </citation>
    <scope>IDENTIFICATION</scope>
</reference>
<sequence>MQARSSPQTLIAVNCAIDGFLPLLARVISSFPFPPPPRVGWAGKSVGTTDYLLLDLFSLRRNVGVFCLG</sequence>
<dbReference type="HOGENOM" id="CLU_2780309_0_0_1"/>
<evidence type="ECO:0000313" key="2">
    <source>
        <dbReference type="Proteomes" id="UP000008022"/>
    </source>
</evidence>
<dbReference type="EnsemblPlants" id="ORUFI11G02380.2">
    <property type="protein sequence ID" value="ORUFI11G02380.2"/>
    <property type="gene ID" value="ORUFI11G02380"/>
</dbReference>
<reference evidence="2" key="1">
    <citation type="submission" date="2013-06" db="EMBL/GenBank/DDBJ databases">
        <authorList>
            <person name="Zhao Q."/>
        </authorList>
    </citation>
    <scope>NUCLEOTIDE SEQUENCE</scope>
    <source>
        <strain evidence="2">cv. W1943</strain>
    </source>
</reference>
<organism evidence="1 2">
    <name type="scientific">Oryza rufipogon</name>
    <name type="common">Brownbeard rice</name>
    <name type="synonym">Asian wild rice</name>
    <dbReference type="NCBI Taxonomy" id="4529"/>
    <lineage>
        <taxon>Eukaryota</taxon>
        <taxon>Viridiplantae</taxon>
        <taxon>Streptophyta</taxon>
        <taxon>Embryophyta</taxon>
        <taxon>Tracheophyta</taxon>
        <taxon>Spermatophyta</taxon>
        <taxon>Magnoliopsida</taxon>
        <taxon>Liliopsida</taxon>
        <taxon>Poales</taxon>
        <taxon>Poaceae</taxon>
        <taxon>BOP clade</taxon>
        <taxon>Oryzoideae</taxon>
        <taxon>Oryzeae</taxon>
        <taxon>Oryzinae</taxon>
        <taxon>Oryza</taxon>
    </lineage>
</organism>
<keyword evidence="2" id="KW-1185">Reference proteome</keyword>
<evidence type="ECO:0000313" key="1">
    <source>
        <dbReference type="EnsemblPlants" id="ORUFI11G02380.2"/>
    </source>
</evidence>
<dbReference type="Gramene" id="ORUFI11G02380.2">
    <property type="protein sequence ID" value="ORUFI11G02380.2"/>
    <property type="gene ID" value="ORUFI11G02380"/>
</dbReference>
<name>A0A0E0R3Y6_ORYRU</name>
<accession>A0A0E0R3Y6</accession>